<dbReference type="SUPFAM" id="SSF49899">
    <property type="entry name" value="Concanavalin A-like lectins/glucanases"/>
    <property type="match status" value="1"/>
</dbReference>
<dbReference type="EMBL" id="JAANAS010000045">
    <property type="protein sequence ID" value="NGZ89892.1"/>
    <property type="molecule type" value="Genomic_DNA"/>
</dbReference>
<dbReference type="RefSeq" id="WP_246166778.1">
    <property type="nucleotide sequence ID" value="NZ_JAANAS010000045.1"/>
</dbReference>
<feature type="region of interest" description="Disordered" evidence="2">
    <location>
        <begin position="253"/>
        <end position="283"/>
    </location>
</feature>
<accession>A0A967ACS9</accession>
<feature type="chain" id="PRO_5037147438" evidence="3">
    <location>
        <begin position="24"/>
        <end position="439"/>
    </location>
</feature>
<feature type="non-terminal residue" evidence="4">
    <location>
        <position position="439"/>
    </location>
</feature>
<dbReference type="Proteomes" id="UP000643701">
    <property type="component" value="Unassembled WGS sequence"/>
</dbReference>
<dbReference type="InterPro" id="IPR019825">
    <property type="entry name" value="Lectin_legB_Mn/Ca_BS"/>
</dbReference>
<organism evidence="4 5">
    <name type="scientific">Psychroflexus maritimus</name>
    <dbReference type="NCBI Taxonomy" id="2714865"/>
    <lineage>
        <taxon>Bacteria</taxon>
        <taxon>Pseudomonadati</taxon>
        <taxon>Bacteroidota</taxon>
        <taxon>Flavobacteriia</taxon>
        <taxon>Flavobacteriales</taxon>
        <taxon>Flavobacteriaceae</taxon>
        <taxon>Psychroflexus</taxon>
    </lineage>
</organism>
<dbReference type="InterPro" id="IPR056573">
    <property type="entry name" value="Lectin_L-type_dom"/>
</dbReference>
<proteinExistence type="predicted"/>
<dbReference type="Gene3D" id="2.60.40.1220">
    <property type="match status" value="1"/>
</dbReference>
<keyword evidence="1 3" id="KW-0732">Signal</keyword>
<reference evidence="4" key="1">
    <citation type="submission" date="2020-03" db="EMBL/GenBank/DDBJ databases">
        <title>Psychroflexus Maritimus sp. nov., isolate from marine sediment.</title>
        <authorList>
            <person name="Zhong Y.-L."/>
        </authorList>
    </citation>
    <scope>NUCLEOTIDE SEQUENCE</scope>
    <source>
        <strain evidence="4">C1</strain>
    </source>
</reference>
<evidence type="ECO:0000256" key="2">
    <source>
        <dbReference type="SAM" id="MobiDB-lite"/>
    </source>
</evidence>
<feature type="signal peptide" evidence="3">
    <location>
        <begin position="1"/>
        <end position="23"/>
    </location>
</feature>
<evidence type="ECO:0000313" key="5">
    <source>
        <dbReference type="Proteomes" id="UP000643701"/>
    </source>
</evidence>
<dbReference type="Pfam" id="PF18483">
    <property type="entry name" value="Lectin_L-type_dom"/>
    <property type="match status" value="1"/>
</dbReference>
<dbReference type="PROSITE" id="PS00307">
    <property type="entry name" value="LECTIN_LEGUME_BETA"/>
    <property type="match status" value="1"/>
</dbReference>
<evidence type="ECO:0000256" key="3">
    <source>
        <dbReference type="SAM" id="SignalP"/>
    </source>
</evidence>
<dbReference type="InterPro" id="IPR013320">
    <property type="entry name" value="ConA-like_dom_sf"/>
</dbReference>
<dbReference type="GO" id="GO:0005975">
    <property type="term" value="P:carbohydrate metabolic process"/>
    <property type="evidence" value="ECO:0007669"/>
    <property type="project" value="UniProtKB-ARBA"/>
</dbReference>
<protein>
    <submittedName>
        <fullName evidence="4">Concanavalin A lectin</fullName>
    </submittedName>
</protein>
<gene>
    <name evidence="4" type="ORF">G7034_06455</name>
</gene>
<dbReference type="PANTHER" id="PTHR32401:SF48">
    <property type="entry name" value="LEGUME LECTIN DOMAIN-CONTAINING PROTEIN"/>
    <property type="match status" value="1"/>
</dbReference>
<sequence>MSNTLIRKTLSFSFFLLTYISFAQLNASLTGNAEDIGNNCFIITPDSLYQAGGVWYDNPIDFDEDFTIYYQNNFGSNPTGADGMALVFKDNSIPELGNSGGGLGYQNISPSLTVEFDTYTNSADNGDPAFDHIGIQKNGNPSHFNSNFNLAGPVQADPDNVNIANGNAYEVKIVWEASTQTLDVFFDCELRLSLDYDVKEEIFSGDDTVFFGFVGSTGGLSNLHQVCFNSISFIDNLQLENQTICENESVSIDASTPSGSTYSWSPTEGVSNPNSSETELSPDTTTTYTVTIADVCGDSFSQDVTITVIDEELPVFDPIESICVGDDLEELPTTSNNNISGSWSPALNNTTTTTYTFTPDEDELCAQETTLEIIVNPEESPIFDLETTYCELQELPTTSDNGIEGEWAPELNSSNSIYTFTPNSDECAESIDIEIEIIP</sequence>
<evidence type="ECO:0000256" key="1">
    <source>
        <dbReference type="ARBA" id="ARBA00022729"/>
    </source>
</evidence>
<dbReference type="GO" id="GO:0004553">
    <property type="term" value="F:hydrolase activity, hydrolyzing O-glycosyl compounds"/>
    <property type="evidence" value="ECO:0007669"/>
    <property type="project" value="UniProtKB-ARBA"/>
</dbReference>
<name>A0A967ACS9_9FLAO</name>
<dbReference type="CDD" id="cd01951">
    <property type="entry name" value="lectin_L-type"/>
    <property type="match status" value="1"/>
</dbReference>
<comment type="caution">
    <text evidence="4">The sequence shown here is derived from an EMBL/GenBank/DDBJ whole genome shotgun (WGS) entry which is preliminary data.</text>
</comment>
<dbReference type="InterPro" id="IPR014755">
    <property type="entry name" value="Cu-Rt/internalin_Ig-like"/>
</dbReference>
<dbReference type="PANTHER" id="PTHR32401">
    <property type="entry name" value="CONCANAVALIN A-LIKE LECTIN FAMILY PROTEIN"/>
    <property type="match status" value="1"/>
</dbReference>
<dbReference type="InterPro" id="IPR050258">
    <property type="entry name" value="Leguminous_Lectin"/>
</dbReference>
<evidence type="ECO:0000313" key="4">
    <source>
        <dbReference type="EMBL" id="NGZ89892.1"/>
    </source>
</evidence>
<dbReference type="AlphaFoldDB" id="A0A967ACS9"/>
<keyword evidence="5" id="KW-1185">Reference proteome</keyword>
<dbReference type="Gene3D" id="2.60.120.200">
    <property type="match status" value="1"/>
</dbReference>